<evidence type="ECO:0008006" key="3">
    <source>
        <dbReference type="Google" id="ProtNLM"/>
    </source>
</evidence>
<dbReference type="EMBL" id="JACSPV010000010">
    <property type="protein sequence ID" value="MBD8005027.1"/>
    <property type="molecule type" value="Genomic_DNA"/>
</dbReference>
<proteinExistence type="predicted"/>
<reference evidence="1 2" key="1">
    <citation type="submission" date="2020-08" db="EMBL/GenBank/DDBJ databases">
        <title>A Genomic Blueprint of the Chicken Gut Microbiome.</title>
        <authorList>
            <person name="Gilroy R."/>
            <person name="Ravi A."/>
            <person name="Getino M."/>
            <person name="Pursley I."/>
            <person name="Horton D.L."/>
            <person name="Alikhan N.-F."/>
            <person name="Baker D."/>
            <person name="Gharbi K."/>
            <person name="Hall N."/>
            <person name="Watson M."/>
            <person name="Adriaenssens E.M."/>
            <person name="Foster-Nyarko E."/>
            <person name="Jarju S."/>
            <person name="Secka A."/>
            <person name="Antonio M."/>
            <person name="Oren A."/>
            <person name="Chaudhuri R."/>
            <person name="La Ragione R.M."/>
            <person name="Hildebrand F."/>
            <person name="Pallen M.J."/>
        </authorList>
    </citation>
    <scope>NUCLEOTIDE SEQUENCE [LARGE SCALE GENOMIC DNA]</scope>
    <source>
        <strain evidence="1 2">Sa1BUA2</strain>
    </source>
</reference>
<protein>
    <recommendedName>
        <fullName evidence="3">DUF1641 domain-containing protein</fullName>
    </recommendedName>
</protein>
<organism evidence="1 2">
    <name type="scientific">Bacillus norwichensis</name>
    <dbReference type="NCBI Taxonomy" id="2762217"/>
    <lineage>
        <taxon>Bacteria</taxon>
        <taxon>Bacillati</taxon>
        <taxon>Bacillota</taxon>
        <taxon>Bacilli</taxon>
        <taxon>Bacillales</taxon>
        <taxon>Bacillaceae</taxon>
        <taxon>Bacillus</taxon>
    </lineage>
</organism>
<evidence type="ECO:0000313" key="1">
    <source>
        <dbReference type="EMBL" id="MBD8005027.1"/>
    </source>
</evidence>
<sequence length="187" mass="21780">METALVSKELMEKLNNPDTADSLERLLEQLPSIVQRMDKLEQLLTSVESVMADAKTIEKLQLKLEHTNIDWKTLESGIHLLEKLPSLLQIIDKLEQAAVFAEDVMKDEKSIQYLLQNVEDYMNPVKDRFSQGKRLWTEVRSEAEKNTRQISMLTMMKWIKEPQVQRLLAYIQASINVIPNLENRKED</sequence>
<accession>A0ABR8VJQ9</accession>
<dbReference type="Proteomes" id="UP000648182">
    <property type="component" value="Unassembled WGS sequence"/>
</dbReference>
<keyword evidence="2" id="KW-1185">Reference proteome</keyword>
<gene>
    <name evidence="1" type="ORF">H9631_08030</name>
</gene>
<name>A0ABR8VJQ9_9BACI</name>
<dbReference type="RefSeq" id="WP_191811616.1">
    <property type="nucleotide sequence ID" value="NZ_JACSPV010000010.1"/>
</dbReference>
<comment type="caution">
    <text evidence="1">The sequence shown here is derived from an EMBL/GenBank/DDBJ whole genome shotgun (WGS) entry which is preliminary data.</text>
</comment>
<evidence type="ECO:0000313" key="2">
    <source>
        <dbReference type="Proteomes" id="UP000648182"/>
    </source>
</evidence>